<sequence>MKKINIKGGAALSHQSFSATLGVNVYEFNFNWNFRKQMWIVDVTVDDVEIVSGTGFTPGSNLLHGYHGYGMIFCFGNEPTLDNLGEDCFPIWVSEDEILR</sequence>
<feature type="domain" description="Cyanophage baseplate Pam3 plug gp18" evidence="1">
    <location>
        <begin position="1"/>
        <end position="94"/>
    </location>
</feature>
<protein>
    <submittedName>
        <fullName evidence="2">Structural protein</fullName>
    </submittedName>
</protein>
<accession>A0AAX4J5Y5</accession>
<evidence type="ECO:0000313" key="2">
    <source>
        <dbReference type="EMBL" id="WRQ13136.1"/>
    </source>
</evidence>
<organism evidence="2 3">
    <name type="scientific">Vibrio phage vB_VpM-pA2SJ1</name>
    <dbReference type="NCBI Taxonomy" id="3095964"/>
    <lineage>
        <taxon>Viruses</taxon>
        <taxon>Duplodnaviria</taxon>
        <taxon>Heunggongvirae</taxon>
        <taxon>Uroviricota</taxon>
        <taxon>Caudoviricetes</taxon>
    </lineage>
</organism>
<dbReference type="InterPro" id="IPR054252">
    <property type="entry name" value="Pam3_gp18"/>
</dbReference>
<evidence type="ECO:0000259" key="1">
    <source>
        <dbReference type="Pfam" id="PF22479"/>
    </source>
</evidence>
<proteinExistence type="predicted"/>
<dbReference type="Pfam" id="PF22479">
    <property type="entry name" value="Pam3_gp18"/>
    <property type="match status" value="1"/>
</dbReference>
<dbReference type="Proteomes" id="UP001432163">
    <property type="component" value="Segment"/>
</dbReference>
<evidence type="ECO:0000313" key="3">
    <source>
        <dbReference type="Proteomes" id="UP001432163"/>
    </source>
</evidence>
<name>A0AAX4J5Y5_9CAUD</name>
<dbReference type="EMBL" id="OR813779">
    <property type="protein sequence ID" value="WRQ13136.1"/>
    <property type="molecule type" value="Genomic_DNA"/>
</dbReference>
<reference evidence="2" key="1">
    <citation type="submission" date="2023-11" db="EMBL/GenBank/DDBJ databases">
        <title>Complete genome sequence of Vibrio virus vB_VpM-pA2SJ1.</title>
        <authorList>
            <person name="Lim S.J."/>
            <person name="Park S.Y."/>
            <person name="Kim J.H."/>
        </authorList>
    </citation>
    <scope>NUCLEOTIDE SEQUENCE</scope>
</reference>